<feature type="transmembrane region" description="Helical" evidence="1">
    <location>
        <begin position="1083"/>
        <end position="1102"/>
    </location>
</feature>
<reference evidence="4 5" key="1">
    <citation type="submission" date="2020-10" db="EMBL/GenBank/DDBJ databases">
        <title>The Coptis chinensis genome and diversification of protoberbering-type alkaloids.</title>
        <authorList>
            <person name="Wang B."/>
            <person name="Shu S."/>
            <person name="Song C."/>
            <person name="Liu Y."/>
        </authorList>
    </citation>
    <scope>NUCLEOTIDE SEQUENCE [LARGE SCALE GENOMIC DNA]</scope>
    <source>
        <strain evidence="4">HL-2020</strain>
        <tissue evidence="4">Leaf</tissue>
    </source>
</reference>
<dbReference type="Pfam" id="PF07819">
    <property type="entry name" value="PGAP1"/>
    <property type="match status" value="1"/>
</dbReference>
<feature type="compositionally biased region" description="Polar residues" evidence="2">
    <location>
        <begin position="920"/>
        <end position="931"/>
    </location>
</feature>
<keyword evidence="1" id="KW-0256">Endoplasmic reticulum</keyword>
<comment type="similarity">
    <text evidence="1">Belongs to the GPI inositol-deacylase family.</text>
</comment>
<feature type="transmembrane region" description="Helical" evidence="1">
    <location>
        <begin position="767"/>
        <end position="800"/>
    </location>
</feature>
<dbReference type="Gene3D" id="3.40.50.1820">
    <property type="entry name" value="alpha/beta hydrolase"/>
    <property type="match status" value="1"/>
</dbReference>
<evidence type="ECO:0000313" key="4">
    <source>
        <dbReference type="EMBL" id="KAF9607813.1"/>
    </source>
</evidence>
<feature type="transmembrane region" description="Helical" evidence="1">
    <location>
        <begin position="740"/>
        <end position="761"/>
    </location>
</feature>
<dbReference type="GO" id="GO:0015031">
    <property type="term" value="P:protein transport"/>
    <property type="evidence" value="ECO:0007669"/>
    <property type="project" value="UniProtKB-KW"/>
</dbReference>
<feature type="transmembrane region" description="Helical" evidence="1">
    <location>
        <begin position="943"/>
        <end position="962"/>
    </location>
</feature>
<comment type="caution">
    <text evidence="4">The sequence shown here is derived from an EMBL/GenBank/DDBJ whole genome shotgun (WGS) entry which is preliminary data.</text>
</comment>
<accession>A0A835I2E6</accession>
<evidence type="ECO:0000256" key="2">
    <source>
        <dbReference type="SAM" id="MobiDB-lite"/>
    </source>
</evidence>
<dbReference type="Proteomes" id="UP000631114">
    <property type="component" value="Unassembled WGS sequence"/>
</dbReference>
<dbReference type="OrthoDB" id="348976at2759"/>
<dbReference type="GO" id="GO:0016788">
    <property type="term" value="F:hydrolase activity, acting on ester bonds"/>
    <property type="evidence" value="ECO:0007669"/>
    <property type="project" value="InterPro"/>
</dbReference>
<proteinExistence type="inferred from homology"/>
<name>A0A835I2E6_9MAGN</name>
<dbReference type="PANTHER" id="PTHR47346:SF1">
    <property type="entry name" value="GPI INOSITOL-DEACYLASE"/>
    <property type="match status" value="1"/>
</dbReference>
<feature type="region of interest" description="Disordered" evidence="2">
    <location>
        <begin position="901"/>
        <end position="931"/>
    </location>
</feature>
<keyword evidence="1" id="KW-1133">Transmembrane helix</keyword>
<sequence length="1147" mass="127331">MQGFRAKCRVALLITLTLCIGLTGLYGLLKPVANECVMTYMYPTYIPISTPPPKYNLYKYHEGWRKIDFNEHIKKLTGVPLLFIPAESDRAYQGGPLERTYYYGAGDIPNQYSHRLDWFAVDLEEEHSAMDGQIVEEHTEYVVYAIHRILDLYKESHDMRSKEGAEPFGSLPRSVVLVGHSMGGFVARAAIVHPHLRKGVVETVLTLSSPHQSPPVALQPSLGHYYHLVNQKWRKGYEVELTHIGRQVSEPTLSHVIVVSISGNILDYQVRSKLETLDGIVPSSHRFMIGTTGMRNAWLSTEHQTILWCNQVVVQISHTLLSLIDPKIGQPFPSTQKRLTVFTKMLRSEMPPSFNWMREVKSSIGSIQIPLEDGKSATGTYTHNFSPCPQSVHWNDDGLERDLYIQGPTVTVLAMDGRRRWLDILKLGSDGKNYFAFVTNLAPCSGVRLHLWPEKSKMASDTSPSKGVVEVTSKMVEIPAGPAPIQIEPGSQTEQPPPSAVLQLGPEDMRGFRFLTISVAPRPTVSGRPPPAASMAVGQFFNPDDGKRKFSPASLLLSFYSEKEISLKEDHPLVFNLSFSISLGLLPVAMSLKTTGCGIKSSELPVEEAGDVEHSRLCRLRCFPPVAIAWDSTSGLHVIPNLYSETISVDSSPAFWDSTQESDMTTVLLLSDPHCSFTIGAGVSVTTAAGRFLLLYCSEIVGFSIAVIFFALMRQARAWELDLPLPSLLAAVELNLRMPLAFLLLAIVPIVVSLVSSLLISESFPPLSSFFIVSIICYAFANGSLIILILTSQLIIYFTANVHAFIKIRWQVWEENIQSTFFSQFLNLFSNFFSLKVLRIIRGNLTVAIALVSVILVCFVHPALGLLILLLSHALHSHTALCSHARKREFDSKTKVDLGKSNFKPNSGFDPLLPLEEKSPNSPNSTRSYGDTQIETFNHRHGLLMLHLLAVLMFVPSFVAWFQDIAPFQEMSKYVTFVNGNRVFASSRWTSGGGLYGPCLDHSSTMSKGKRSCVLSMPIDVHMLGCGGKLRTMLPIRIGVGQSFPWFLDSALCVGVILHGLCGSKPEYNFISFPFLHIQGQQVGLSIVYMFAGFSCYLSGLALAPYRAFYAMAAVGVISAVLRILEKSYRDKGEAYFSGGRKHFHRH</sequence>
<feature type="domain" description="GPI inositol-deacylase PGAP1-like alpha/beta" evidence="3">
    <location>
        <begin position="76"/>
        <end position="322"/>
    </location>
</feature>
<dbReference type="GO" id="GO:0005789">
    <property type="term" value="C:endoplasmic reticulum membrane"/>
    <property type="evidence" value="ECO:0007669"/>
    <property type="project" value="UniProtKB-SubCell"/>
</dbReference>
<dbReference type="EC" id="3.1.-.-" evidence="1"/>
<comment type="function">
    <text evidence="1">Involved in inositol deacylation of GPI-anchored proteins which plays important roles in the quality control and ER-associated degradation of GPI-anchored proteins.</text>
</comment>
<evidence type="ECO:0000259" key="3">
    <source>
        <dbReference type="Pfam" id="PF07819"/>
    </source>
</evidence>
<feature type="transmembrane region" description="Helical" evidence="1">
    <location>
        <begin position="693"/>
        <end position="713"/>
    </location>
</feature>
<evidence type="ECO:0000313" key="5">
    <source>
        <dbReference type="Proteomes" id="UP000631114"/>
    </source>
</evidence>
<keyword evidence="1" id="KW-0472">Membrane</keyword>
<dbReference type="InterPro" id="IPR012908">
    <property type="entry name" value="PGAP1-ab_dom-like"/>
</dbReference>
<keyword evidence="1" id="KW-0812">Transmembrane</keyword>
<keyword evidence="1" id="KW-0813">Transport</keyword>
<dbReference type="InterPro" id="IPR029058">
    <property type="entry name" value="AB_hydrolase_fold"/>
</dbReference>
<comment type="subcellular location">
    <subcellularLocation>
        <location evidence="1">Endoplasmic reticulum membrane</location>
    </subcellularLocation>
</comment>
<dbReference type="EMBL" id="JADFTS010000004">
    <property type="protein sequence ID" value="KAF9607813.1"/>
    <property type="molecule type" value="Genomic_DNA"/>
</dbReference>
<keyword evidence="1" id="KW-0378">Hydrolase</keyword>
<feature type="transmembrane region" description="Helical" evidence="1">
    <location>
        <begin position="847"/>
        <end position="871"/>
    </location>
</feature>
<keyword evidence="5" id="KW-1185">Reference proteome</keyword>
<evidence type="ECO:0000256" key="1">
    <source>
        <dbReference type="RuleBase" id="RU365011"/>
    </source>
</evidence>
<dbReference type="SUPFAM" id="SSF53474">
    <property type="entry name" value="alpha/beta-Hydrolases"/>
    <property type="match status" value="1"/>
</dbReference>
<protein>
    <recommendedName>
        <fullName evidence="1">GPI inositol-deacylase</fullName>
        <ecNumber evidence="1">3.1.-.-</ecNumber>
    </recommendedName>
</protein>
<dbReference type="AlphaFoldDB" id="A0A835I2E6"/>
<feature type="transmembrane region" description="Helical" evidence="1">
    <location>
        <begin position="1108"/>
        <end position="1125"/>
    </location>
</feature>
<keyword evidence="1" id="KW-0653">Protein transport</keyword>
<organism evidence="4 5">
    <name type="scientific">Coptis chinensis</name>
    <dbReference type="NCBI Taxonomy" id="261450"/>
    <lineage>
        <taxon>Eukaryota</taxon>
        <taxon>Viridiplantae</taxon>
        <taxon>Streptophyta</taxon>
        <taxon>Embryophyta</taxon>
        <taxon>Tracheophyta</taxon>
        <taxon>Spermatophyta</taxon>
        <taxon>Magnoliopsida</taxon>
        <taxon>Ranunculales</taxon>
        <taxon>Ranunculaceae</taxon>
        <taxon>Coptidoideae</taxon>
        <taxon>Coptis</taxon>
    </lineage>
</organism>
<dbReference type="PANTHER" id="PTHR47346">
    <property type="entry name" value="HYDROLASES, ACTING ON ESTER BOND"/>
    <property type="match status" value="1"/>
</dbReference>
<gene>
    <name evidence="4" type="ORF">IFM89_001534</name>
</gene>